<name>A0ABQ7H481_DUNSA</name>
<protein>
    <recommendedName>
        <fullName evidence="4">DUF4148 domain-containing protein</fullName>
    </recommendedName>
</protein>
<dbReference type="Proteomes" id="UP000815325">
    <property type="component" value="Unassembled WGS sequence"/>
</dbReference>
<gene>
    <name evidence="2" type="ORF">DUNSADRAFT_12077</name>
</gene>
<comment type="caution">
    <text evidence="2">The sequence shown here is derived from an EMBL/GenBank/DDBJ whole genome shotgun (WGS) entry which is preliminary data.</text>
</comment>
<accession>A0ABQ7H481</accession>
<organism evidence="2 3">
    <name type="scientific">Dunaliella salina</name>
    <name type="common">Green alga</name>
    <name type="synonym">Protococcus salinus</name>
    <dbReference type="NCBI Taxonomy" id="3046"/>
    <lineage>
        <taxon>Eukaryota</taxon>
        <taxon>Viridiplantae</taxon>
        <taxon>Chlorophyta</taxon>
        <taxon>core chlorophytes</taxon>
        <taxon>Chlorophyceae</taxon>
        <taxon>CS clade</taxon>
        <taxon>Chlamydomonadales</taxon>
        <taxon>Dunaliellaceae</taxon>
        <taxon>Dunaliella</taxon>
    </lineage>
</organism>
<feature type="region of interest" description="Disordered" evidence="1">
    <location>
        <begin position="62"/>
        <end position="117"/>
    </location>
</feature>
<evidence type="ECO:0000256" key="1">
    <source>
        <dbReference type="SAM" id="MobiDB-lite"/>
    </source>
</evidence>
<keyword evidence="3" id="KW-1185">Reference proteome</keyword>
<evidence type="ECO:0000313" key="3">
    <source>
        <dbReference type="Proteomes" id="UP000815325"/>
    </source>
</evidence>
<feature type="compositionally biased region" description="Basic and acidic residues" evidence="1">
    <location>
        <begin position="64"/>
        <end position="73"/>
    </location>
</feature>
<dbReference type="EMBL" id="MU069481">
    <property type="protein sequence ID" value="KAF5841621.1"/>
    <property type="molecule type" value="Genomic_DNA"/>
</dbReference>
<evidence type="ECO:0008006" key="4">
    <source>
        <dbReference type="Google" id="ProtNLM"/>
    </source>
</evidence>
<feature type="compositionally biased region" description="Polar residues" evidence="1">
    <location>
        <begin position="76"/>
        <end position="89"/>
    </location>
</feature>
<evidence type="ECO:0000313" key="2">
    <source>
        <dbReference type="EMBL" id="KAF5841621.1"/>
    </source>
</evidence>
<sequence length="117" mass="12363">MQCAARPITHSSLCKQAPCRPTTHTRVRCCASASKNTINWGAAALAAVTLLASPAPWAHAARPLTKEEMRKANPDFQGSLQGIPGTNGSDSKKQEEEMRAALAARIAASKAPQVKAE</sequence>
<feature type="compositionally biased region" description="Basic and acidic residues" evidence="1">
    <location>
        <begin position="90"/>
        <end position="99"/>
    </location>
</feature>
<feature type="compositionally biased region" description="Low complexity" evidence="1">
    <location>
        <begin position="100"/>
        <end position="111"/>
    </location>
</feature>
<reference evidence="2" key="1">
    <citation type="submission" date="2017-08" db="EMBL/GenBank/DDBJ databases">
        <authorList>
            <person name="Polle J.E."/>
            <person name="Barry K."/>
            <person name="Cushman J."/>
            <person name="Schmutz J."/>
            <person name="Tran D."/>
            <person name="Hathwaick L.T."/>
            <person name="Yim W.C."/>
            <person name="Jenkins J."/>
            <person name="Mckie-Krisberg Z.M."/>
            <person name="Prochnik S."/>
            <person name="Lindquist E."/>
            <person name="Dockter R.B."/>
            <person name="Adam C."/>
            <person name="Molina H."/>
            <person name="Bunkerborg J."/>
            <person name="Jin E."/>
            <person name="Buchheim M."/>
            <person name="Magnuson J."/>
        </authorList>
    </citation>
    <scope>NUCLEOTIDE SEQUENCE</scope>
    <source>
        <strain evidence="2">CCAP 19/18</strain>
    </source>
</reference>
<proteinExistence type="predicted"/>